<dbReference type="CDD" id="cd00761">
    <property type="entry name" value="Glyco_tranf_GTA_type"/>
    <property type="match status" value="1"/>
</dbReference>
<feature type="domain" description="Glycosyltransferase 2-like" evidence="1">
    <location>
        <begin position="2"/>
        <end position="110"/>
    </location>
</feature>
<protein>
    <submittedName>
        <fullName evidence="2">Glycosyltransferase family 2 protein</fullName>
    </submittedName>
</protein>
<reference evidence="2 3" key="1">
    <citation type="submission" date="2018-08" db="EMBL/GenBank/DDBJ databases">
        <title>Wenzhouxiangella salilacus sp. nov., a novel bacterium isolated from a saline lake in Xinjiang Province, China.</title>
        <authorList>
            <person name="Han S."/>
        </authorList>
    </citation>
    <scope>NUCLEOTIDE SEQUENCE [LARGE SCALE GENOMIC DNA]</scope>
    <source>
        <strain evidence="2 3">XDB06</strain>
    </source>
</reference>
<organism evidence="2 3">
    <name type="scientific">Wenzhouxiangella sediminis</name>
    <dbReference type="NCBI Taxonomy" id="1792836"/>
    <lineage>
        <taxon>Bacteria</taxon>
        <taxon>Pseudomonadati</taxon>
        <taxon>Pseudomonadota</taxon>
        <taxon>Gammaproteobacteria</taxon>
        <taxon>Chromatiales</taxon>
        <taxon>Wenzhouxiangellaceae</taxon>
        <taxon>Wenzhouxiangella</taxon>
    </lineage>
</organism>
<comment type="caution">
    <text evidence="2">The sequence shown here is derived from an EMBL/GenBank/DDBJ whole genome shotgun (WGS) entry which is preliminary data.</text>
</comment>
<dbReference type="Pfam" id="PF00535">
    <property type="entry name" value="Glycos_transf_2"/>
    <property type="match status" value="1"/>
</dbReference>
<dbReference type="InterPro" id="IPR029044">
    <property type="entry name" value="Nucleotide-diphossugar_trans"/>
</dbReference>
<gene>
    <name evidence="2" type="ORF">DZC52_14165</name>
</gene>
<dbReference type="InterPro" id="IPR001173">
    <property type="entry name" value="Glyco_trans_2-like"/>
</dbReference>
<name>A0A3E1K5D2_9GAMM</name>
<accession>A0A3E1K5D2</accession>
<sequence length="319" mass="35650">MALDSALKQLEDYDEIVVVDDGSTDESREILQRYDEHPQVRVIFQRNQLQLRAVLNGLDSASGDLHVLLDSDDYLLSGYLSRLRSIANRHPEVDFFFSNPDFGDQPPPQNARTHQAPEAALLPEGPTGSTRWSVWATGEFVGTPTSGLALRNNLTADILSIRERLTDHKPLGRRTARLLGLRNDSHTAKRLSADGIIVRAASLLGKEKYHCATPAFFYRVHGSNAYAGLAKWPRTYLGIQRSREITRMVCQALGESKRPGLGDVLNEARNRSLPSGMKSRVKLTIRYQRAALRSHSSWLSRLLALPRIALLLLPPPMAR</sequence>
<dbReference type="Proteomes" id="UP000260351">
    <property type="component" value="Unassembled WGS sequence"/>
</dbReference>
<evidence type="ECO:0000259" key="1">
    <source>
        <dbReference type="Pfam" id="PF00535"/>
    </source>
</evidence>
<keyword evidence="2" id="KW-0808">Transferase</keyword>
<dbReference type="GO" id="GO:0016740">
    <property type="term" value="F:transferase activity"/>
    <property type="evidence" value="ECO:0007669"/>
    <property type="project" value="UniProtKB-KW"/>
</dbReference>
<dbReference type="EMBL" id="QUZK01000051">
    <property type="protein sequence ID" value="RFF29243.1"/>
    <property type="molecule type" value="Genomic_DNA"/>
</dbReference>
<dbReference type="InterPro" id="IPR050256">
    <property type="entry name" value="Glycosyltransferase_2"/>
</dbReference>
<keyword evidence="3" id="KW-1185">Reference proteome</keyword>
<proteinExistence type="predicted"/>
<dbReference type="AlphaFoldDB" id="A0A3E1K5D2"/>
<dbReference type="SUPFAM" id="SSF53448">
    <property type="entry name" value="Nucleotide-diphospho-sugar transferases"/>
    <property type="match status" value="1"/>
</dbReference>
<dbReference type="Gene3D" id="3.90.550.10">
    <property type="entry name" value="Spore Coat Polysaccharide Biosynthesis Protein SpsA, Chain A"/>
    <property type="match status" value="1"/>
</dbReference>
<evidence type="ECO:0000313" key="2">
    <source>
        <dbReference type="EMBL" id="RFF29243.1"/>
    </source>
</evidence>
<evidence type="ECO:0000313" key="3">
    <source>
        <dbReference type="Proteomes" id="UP000260351"/>
    </source>
</evidence>
<dbReference type="PANTHER" id="PTHR48090">
    <property type="entry name" value="UNDECAPRENYL-PHOSPHATE 4-DEOXY-4-FORMAMIDO-L-ARABINOSE TRANSFERASE-RELATED"/>
    <property type="match status" value="1"/>
</dbReference>